<evidence type="ECO:0000256" key="1">
    <source>
        <dbReference type="ARBA" id="ARBA00004544"/>
    </source>
</evidence>
<evidence type="ECO:0000256" key="3">
    <source>
        <dbReference type="ARBA" id="ARBA00022490"/>
    </source>
</evidence>
<dbReference type="PANTHER" id="PTHR12425:SF5">
    <property type="entry name" value="SYNEMBRYN"/>
    <property type="match status" value="1"/>
</dbReference>
<protein>
    <submittedName>
        <fullName evidence="7">Synembryn-A-like</fullName>
    </submittedName>
</protein>
<dbReference type="Pfam" id="PF10165">
    <property type="entry name" value="Ric8"/>
    <property type="match status" value="1"/>
</dbReference>
<dbReference type="InterPro" id="IPR008376">
    <property type="entry name" value="Chaperone_Ric-8_A/B"/>
</dbReference>
<evidence type="ECO:0000256" key="2">
    <source>
        <dbReference type="ARBA" id="ARBA00009049"/>
    </source>
</evidence>
<dbReference type="GeneID" id="106471082"/>
<dbReference type="RefSeq" id="XP_013787123.1">
    <property type="nucleotide sequence ID" value="XM_013931669.2"/>
</dbReference>
<evidence type="ECO:0000256" key="4">
    <source>
        <dbReference type="ARBA" id="ARBA00022658"/>
    </source>
</evidence>
<dbReference type="InterPro" id="IPR011989">
    <property type="entry name" value="ARM-like"/>
</dbReference>
<dbReference type="PANTHER" id="PTHR12425">
    <property type="entry name" value="SYNEMBRYN"/>
    <property type="match status" value="1"/>
</dbReference>
<keyword evidence="3" id="KW-0963">Cytoplasm</keyword>
<dbReference type="InterPro" id="IPR016024">
    <property type="entry name" value="ARM-type_fold"/>
</dbReference>
<gene>
    <name evidence="7" type="primary">LOC106471082</name>
</gene>
<dbReference type="PRINTS" id="PR01802">
    <property type="entry name" value="SYNEMBRYN"/>
</dbReference>
<organism evidence="6 7">
    <name type="scientific">Limulus polyphemus</name>
    <name type="common">Atlantic horseshoe crab</name>
    <dbReference type="NCBI Taxonomy" id="6850"/>
    <lineage>
        <taxon>Eukaryota</taxon>
        <taxon>Metazoa</taxon>
        <taxon>Ecdysozoa</taxon>
        <taxon>Arthropoda</taxon>
        <taxon>Chelicerata</taxon>
        <taxon>Merostomata</taxon>
        <taxon>Xiphosura</taxon>
        <taxon>Limulidae</taxon>
        <taxon>Limulus</taxon>
    </lineage>
</organism>
<dbReference type="InterPro" id="IPR019318">
    <property type="entry name" value="Gua_nucleotide_exch_fac_Ric8"/>
</dbReference>
<proteinExistence type="inferred from homology"/>
<keyword evidence="5" id="KW-0143">Chaperone</keyword>
<accession>A0ABM1BR97</accession>
<dbReference type="SUPFAM" id="SSF48371">
    <property type="entry name" value="ARM repeat"/>
    <property type="match status" value="1"/>
</dbReference>
<reference evidence="7" key="1">
    <citation type="submission" date="2025-08" db="UniProtKB">
        <authorList>
            <consortium name="RefSeq"/>
        </authorList>
    </citation>
    <scope>IDENTIFICATION</scope>
    <source>
        <tissue evidence="7">Muscle</tissue>
    </source>
</reference>
<sequence>MDDELLNTVQNGSQEDIVKVLTEFNRKNAKTFCFPELNLNKKKRLIDGIYRHLKDRSATECHRVCLESIRILSRDKKNLDELFNEDIVDTMVYLAGLLGCPENQSVHQSDLKVINEAQKSLCNLIFNSTVVQRICCNNKCLDGIMMRLKTFKDSNLPHEIKFFDMRMLFLLTALCADVRPKLRSEHHGLIYLMEIVDLIMKSNAERNQNYYRGRKRFSKSSRRGRSQTRDSDGFLIPCLDDDEVDLACEVLKVLFNLTVSVDRLNLEEEDEAHFMRLVSILHDILLCETKSVEKREELQSHTVNLLTNMPHSSYEELLTPLTDIPGVKSEKELEYEGMNMEAVAILLSFLEKRLEQKSMNSQKELLSPILSCLGECARSNRIIRKWLKGKILPPLKDVMKKPEEGESLRSWYVQCVFEPV</sequence>
<evidence type="ECO:0000313" key="6">
    <source>
        <dbReference type="Proteomes" id="UP000694941"/>
    </source>
</evidence>
<evidence type="ECO:0000256" key="5">
    <source>
        <dbReference type="ARBA" id="ARBA00023186"/>
    </source>
</evidence>
<keyword evidence="6" id="KW-1185">Reference proteome</keyword>
<comment type="subcellular location">
    <subcellularLocation>
        <location evidence="1">Cytoplasm</location>
        <location evidence="1">Cell cortex</location>
    </subcellularLocation>
</comment>
<dbReference type="Proteomes" id="UP000694941">
    <property type="component" value="Unplaced"/>
</dbReference>
<comment type="similarity">
    <text evidence="2">Belongs to the synembryn family.</text>
</comment>
<keyword evidence="4" id="KW-0344">Guanine-nucleotide releasing factor</keyword>
<name>A0ABM1BR97_LIMPO</name>
<dbReference type="Gene3D" id="1.25.10.10">
    <property type="entry name" value="Leucine-rich Repeat Variant"/>
    <property type="match status" value="1"/>
</dbReference>
<evidence type="ECO:0000313" key="7">
    <source>
        <dbReference type="RefSeq" id="XP_013787123.1"/>
    </source>
</evidence>